<dbReference type="GO" id="GO:0016791">
    <property type="term" value="F:phosphatase activity"/>
    <property type="evidence" value="ECO:0007669"/>
    <property type="project" value="UniProtKB-ARBA"/>
</dbReference>
<gene>
    <name evidence="3" type="ORF">MELIAE_LOCUS11133</name>
</gene>
<dbReference type="CDD" id="cd07061">
    <property type="entry name" value="HP_HAP_like"/>
    <property type="match status" value="1"/>
</dbReference>
<reference evidence="3" key="1">
    <citation type="submission" date="2021-12" db="EMBL/GenBank/DDBJ databases">
        <authorList>
            <person name="King R."/>
        </authorList>
    </citation>
    <scope>NUCLEOTIDE SEQUENCE</scope>
</reference>
<dbReference type="AlphaFoldDB" id="A0A9P0FNT4"/>
<dbReference type="PANTHER" id="PTHR11567">
    <property type="entry name" value="ACID PHOSPHATASE-RELATED"/>
    <property type="match status" value="1"/>
</dbReference>
<feature type="signal peptide" evidence="2">
    <location>
        <begin position="1"/>
        <end position="19"/>
    </location>
</feature>
<dbReference type="OrthoDB" id="258392at2759"/>
<protein>
    <submittedName>
        <fullName evidence="3">Uncharacterized protein</fullName>
    </submittedName>
</protein>
<dbReference type="Proteomes" id="UP001154078">
    <property type="component" value="Chromosome 8"/>
</dbReference>
<proteinExistence type="inferred from homology"/>
<keyword evidence="2" id="KW-0732">Signal</keyword>
<dbReference type="InterPro" id="IPR029033">
    <property type="entry name" value="His_PPase_superfam"/>
</dbReference>
<dbReference type="Gene3D" id="3.40.50.1240">
    <property type="entry name" value="Phosphoglycerate mutase-like"/>
    <property type="match status" value="1"/>
</dbReference>
<comment type="similarity">
    <text evidence="1">Belongs to the histidine acid phosphatase family.</text>
</comment>
<sequence length="353" mass="41182">MKHFQILGVLLFMFFSVNSEKSAIKQLHIFFRHGERNPTHLYKNDPYINHTWSGGLGGLTNRGKYQIFYLGQQLKKHYKSFLPKYYYADNVTCLSSYSDRCKMSAQLLNAGLFPPIDEQIWNSELLWQPVPIKYIPRNDDNLIVMRKQCKVYDKAYSDMLNLEEVKNLTKTKIFDDVRKYTGEEIKTLEDMEFIFNTLDIEQVQNLTLPSWATIEILKEMKKIAAKNLALYTETKLMKRLKGGVFVKRVLDSMKNCINNKKQPTINLYAGHDVSLVHILRTLDLVDTIKPGFGATLIMELHEDSTLKVFYMDSYNDVMQEQIFKSCAKSCSINDFENIYHGVLPLDWEKECDN</sequence>
<feature type="chain" id="PRO_5040443979" evidence="2">
    <location>
        <begin position="20"/>
        <end position="353"/>
    </location>
</feature>
<name>A0A9P0FNT4_BRAAE</name>
<evidence type="ECO:0000256" key="1">
    <source>
        <dbReference type="ARBA" id="ARBA00005375"/>
    </source>
</evidence>
<evidence type="ECO:0000256" key="2">
    <source>
        <dbReference type="SAM" id="SignalP"/>
    </source>
</evidence>
<accession>A0A9P0FNT4</accession>
<dbReference type="PANTHER" id="PTHR11567:SF19">
    <property type="entry name" value="GH19849P"/>
    <property type="match status" value="1"/>
</dbReference>
<organism evidence="3 4">
    <name type="scientific">Brassicogethes aeneus</name>
    <name type="common">Rape pollen beetle</name>
    <name type="synonym">Meligethes aeneus</name>
    <dbReference type="NCBI Taxonomy" id="1431903"/>
    <lineage>
        <taxon>Eukaryota</taxon>
        <taxon>Metazoa</taxon>
        <taxon>Ecdysozoa</taxon>
        <taxon>Arthropoda</taxon>
        <taxon>Hexapoda</taxon>
        <taxon>Insecta</taxon>
        <taxon>Pterygota</taxon>
        <taxon>Neoptera</taxon>
        <taxon>Endopterygota</taxon>
        <taxon>Coleoptera</taxon>
        <taxon>Polyphaga</taxon>
        <taxon>Cucujiformia</taxon>
        <taxon>Nitidulidae</taxon>
        <taxon>Meligethinae</taxon>
        <taxon>Brassicogethes</taxon>
    </lineage>
</organism>
<evidence type="ECO:0000313" key="4">
    <source>
        <dbReference type="Proteomes" id="UP001154078"/>
    </source>
</evidence>
<dbReference type="EMBL" id="OV121139">
    <property type="protein sequence ID" value="CAH0561808.1"/>
    <property type="molecule type" value="Genomic_DNA"/>
</dbReference>
<evidence type="ECO:0000313" key="3">
    <source>
        <dbReference type="EMBL" id="CAH0561808.1"/>
    </source>
</evidence>
<dbReference type="InterPro" id="IPR000560">
    <property type="entry name" value="His_Pase_clade-2"/>
</dbReference>
<keyword evidence="4" id="KW-1185">Reference proteome</keyword>
<dbReference type="Pfam" id="PF00328">
    <property type="entry name" value="His_Phos_2"/>
    <property type="match status" value="1"/>
</dbReference>
<dbReference type="InterPro" id="IPR050645">
    <property type="entry name" value="Histidine_acid_phosphatase"/>
</dbReference>
<dbReference type="SUPFAM" id="SSF53254">
    <property type="entry name" value="Phosphoglycerate mutase-like"/>
    <property type="match status" value="1"/>
</dbReference>